<sequence>MRAFAGSKPFRSILLPQPPSSPPTITTATGGVAVIISDLRRSVGRRTSSASLAQHSYPT</sequence>
<evidence type="ECO:0000256" key="1">
    <source>
        <dbReference type="SAM" id="MobiDB-lite"/>
    </source>
</evidence>
<feature type="region of interest" description="Disordered" evidence="1">
    <location>
        <begin position="1"/>
        <end position="27"/>
    </location>
</feature>
<evidence type="ECO:0000313" key="2">
    <source>
        <dbReference type="EMBL" id="TDL27937.1"/>
    </source>
</evidence>
<reference evidence="2 3" key="1">
    <citation type="submission" date="2018-06" db="EMBL/GenBank/DDBJ databases">
        <title>A transcriptomic atlas of mushroom development highlights an independent origin of complex multicellularity.</title>
        <authorList>
            <consortium name="DOE Joint Genome Institute"/>
            <person name="Krizsan K."/>
            <person name="Almasi E."/>
            <person name="Merenyi Z."/>
            <person name="Sahu N."/>
            <person name="Viragh M."/>
            <person name="Koszo T."/>
            <person name="Mondo S."/>
            <person name="Kiss B."/>
            <person name="Balint B."/>
            <person name="Kues U."/>
            <person name="Barry K."/>
            <person name="Hegedus J.C."/>
            <person name="Henrissat B."/>
            <person name="Johnson J."/>
            <person name="Lipzen A."/>
            <person name="Ohm R."/>
            <person name="Nagy I."/>
            <person name="Pangilinan J."/>
            <person name="Yan J."/>
            <person name="Xiong Y."/>
            <person name="Grigoriev I.V."/>
            <person name="Hibbett D.S."/>
            <person name="Nagy L.G."/>
        </authorList>
    </citation>
    <scope>NUCLEOTIDE SEQUENCE [LARGE SCALE GENOMIC DNA]</scope>
    <source>
        <strain evidence="2 3">SZMC22713</strain>
    </source>
</reference>
<gene>
    <name evidence="2" type="ORF">BD410DRAFT_781866</name>
</gene>
<dbReference type="VEuPathDB" id="FungiDB:BD410DRAFT_781866"/>
<keyword evidence="3" id="KW-1185">Reference proteome</keyword>
<dbReference type="EMBL" id="ML170158">
    <property type="protein sequence ID" value="TDL27937.1"/>
    <property type="molecule type" value="Genomic_DNA"/>
</dbReference>
<evidence type="ECO:0000313" key="3">
    <source>
        <dbReference type="Proteomes" id="UP000294933"/>
    </source>
</evidence>
<protein>
    <submittedName>
        <fullName evidence="2">Uncharacterized protein</fullName>
    </submittedName>
</protein>
<dbReference type="AlphaFoldDB" id="A0A4Y7QJT8"/>
<organism evidence="2 3">
    <name type="scientific">Rickenella mellea</name>
    <dbReference type="NCBI Taxonomy" id="50990"/>
    <lineage>
        <taxon>Eukaryota</taxon>
        <taxon>Fungi</taxon>
        <taxon>Dikarya</taxon>
        <taxon>Basidiomycota</taxon>
        <taxon>Agaricomycotina</taxon>
        <taxon>Agaricomycetes</taxon>
        <taxon>Hymenochaetales</taxon>
        <taxon>Rickenellaceae</taxon>
        <taxon>Rickenella</taxon>
    </lineage>
</organism>
<name>A0A4Y7QJT8_9AGAM</name>
<proteinExistence type="predicted"/>
<accession>A0A4Y7QJT8</accession>
<dbReference type="Proteomes" id="UP000294933">
    <property type="component" value="Unassembled WGS sequence"/>
</dbReference>
<feature type="non-terminal residue" evidence="2">
    <location>
        <position position="59"/>
    </location>
</feature>